<evidence type="ECO:0000313" key="10">
    <source>
        <dbReference type="Proteomes" id="UP000241769"/>
    </source>
</evidence>
<dbReference type="GO" id="GO:0034475">
    <property type="term" value="P:U4 snRNA 3'-end processing"/>
    <property type="evidence" value="ECO:0007669"/>
    <property type="project" value="TreeGrafter"/>
</dbReference>
<dbReference type="Proteomes" id="UP000241769">
    <property type="component" value="Unassembled WGS sequence"/>
</dbReference>
<dbReference type="SUPFAM" id="SSF54211">
    <property type="entry name" value="Ribosomal protein S5 domain 2-like"/>
    <property type="match status" value="1"/>
</dbReference>
<dbReference type="InterPro" id="IPR020568">
    <property type="entry name" value="Ribosomal_Su5_D2-typ_SF"/>
</dbReference>
<comment type="similarity">
    <text evidence="2">Belongs to the RNase PH family.</text>
</comment>
<comment type="subcellular location">
    <subcellularLocation>
        <location evidence="1">Nucleus</location>
    </subcellularLocation>
</comment>
<evidence type="ECO:0000256" key="5">
    <source>
        <dbReference type="ARBA" id="ARBA00023242"/>
    </source>
</evidence>
<dbReference type="InterPro" id="IPR015847">
    <property type="entry name" value="ExoRNase_PH_dom2"/>
</dbReference>
<keyword evidence="10" id="KW-1185">Reference proteome</keyword>
<keyword evidence="3" id="KW-0698">rRNA processing</keyword>
<sequence>MRGSVFFFIVSLLALGQCEQLFRNSVSSISVSVDLSVVCGQRSGYNTIVYFSSIYQHYIPTYPDIAFTSVTSISGDSKHIIAVKDGRFTSFPRVEDEWRESNITFSPDNNGTSVQTIVMDLTGTRFVALSADGQQSFYEMDATGNFTLVLKTSLPDPMFSTDLMVALVYQNDAYVVCSIDWTHWRVTKEVIPVDYTAPITAVNSDGTAFVAFDTLFRKSGGFWIPSSLDKRFTFADFSGDNRYLLASSTQGQLVRYLVNDVTRSHLPLMSMFGPNSLNGRPIIYSNQRGDQMFVLGLDGQVNSFSTPSPPYNVRGVCTEDSQCLRGLTCGPAHYCYTPRTSSLPDNYDISSIDPFGRVVFTFNCSAKLDCIDAGSSPVGVTDFSDSGDLRYVYNNTRLQMVYYDEWDNVKRSIERNETLSPSRSNVVILVPRGDEKRVEFRLSSVCRDSYADSAPRIVSSDDDDYGEFGNCVGVTLQPNDCVSVHTINPNAEAEFLVIMGGSDQMHVTSSNHTTHSISLIPCDPYGQYHNLNRESTRRMIGILGKSQTKTDPEHRTDRRKPAQFREMSAEQGILNRADGSARFVQGHTSVVASVYGPMEVRQKKKEIMDRAYLEITLLPINGVAGGRERDMEVMLKDAFDGVILAALHPRTCISVVVQVVQDAGSLLSVALNAITLALLDAGISMNSLLASSTCAVRAGVLLMDPTEEEEKSSEVLFDFGISNTSENIVLSKTSGHQVFSQDQYFHALNACRDGTKKIFSFFRECMETKHENS</sequence>
<dbReference type="PANTHER" id="PTHR11953:SF1">
    <property type="entry name" value="EXOSOME COMPLEX COMPONENT RRP46"/>
    <property type="match status" value="1"/>
</dbReference>
<dbReference type="CDD" id="cd11372">
    <property type="entry name" value="RNase_PH_RRP46"/>
    <property type="match status" value="1"/>
</dbReference>
<name>A0A2P6N083_9EUKA</name>
<dbReference type="InterPro" id="IPR001247">
    <property type="entry name" value="ExoRNase_PH_dom1"/>
</dbReference>
<reference evidence="9 10" key="1">
    <citation type="journal article" date="2018" name="Genome Biol. Evol.">
        <title>Multiple Roots of Fruiting Body Formation in Amoebozoa.</title>
        <authorList>
            <person name="Hillmann F."/>
            <person name="Forbes G."/>
            <person name="Novohradska S."/>
            <person name="Ferling I."/>
            <person name="Riege K."/>
            <person name="Groth M."/>
            <person name="Westermann M."/>
            <person name="Marz M."/>
            <person name="Spaller T."/>
            <person name="Winckler T."/>
            <person name="Schaap P."/>
            <person name="Glockner G."/>
        </authorList>
    </citation>
    <scope>NUCLEOTIDE SEQUENCE [LARGE SCALE GENOMIC DNA]</scope>
    <source>
        <strain evidence="9 10">Jena</strain>
    </source>
</reference>
<dbReference type="OrthoDB" id="27298at2759"/>
<evidence type="ECO:0000259" key="8">
    <source>
        <dbReference type="Pfam" id="PF03725"/>
    </source>
</evidence>
<keyword evidence="5" id="KW-0539">Nucleus</keyword>
<dbReference type="GO" id="GO:0071051">
    <property type="term" value="P:poly(A)-dependent snoRNA 3'-end processing"/>
    <property type="evidence" value="ECO:0007669"/>
    <property type="project" value="TreeGrafter"/>
</dbReference>
<dbReference type="Gene3D" id="3.30.230.70">
    <property type="entry name" value="GHMP Kinase, N-terminal domain"/>
    <property type="match status" value="1"/>
</dbReference>
<comment type="caution">
    <text evidence="9">The sequence shown here is derived from an EMBL/GenBank/DDBJ whole genome shotgun (WGS) entry which is preliminary data.</text>
</comment>
<dbReference type="InterPro" id="IPR027408">
    <property type="entry name" value="PNPase/RNase_PH_dom_sf"/>
</dbReference>
<evidence type="ECO:0000259" key="7">
    <source>
        <dbReference type="Pfam" id="PF01138"/>
    </source>
</evidence>
<keyword evidence="6" id="KW-0732">Signal</keyword>
<dbReference type="GO" id="GO:0003723">
    <property type="term" value="F:RNA binding"/>
    <property type="evidence" value="ECO:0007669"/>
    <property type="project" value="TreeGrafter"/>
</dbReference>
<accession>A0A2P6N083</accession>
<dbReference type="InterPro" id="IPR036345">
    <property type="entry name" value="ExoRNase_PH_dom2_sf"/>
</dbReference>
<dbReference type="GO" id="GO:0005730">
    <property type="term" value="C:nucleolus"/>
    <property type="evidence" value="ECO:0007669"/>
    <property type="project" value="TreeGrafter"/>
</dbReference>
<feature type="signal peptide" evidence="6">
    <location>
        <begin position="1"/>
        <end position="18"/>
    </location>
</feature>
<evidence type="ECO:0000256" key="4">
    <source>
        <dbReference type="ARBA" id="ARBA00022835"/>
    </source>
</evidence>
<feature type="domain" description="Exoribonuclease phosphorolytic" evidence="7">
    <location>
        <begin position="563"/>
        <end position="683"/>
    </location>
</feature>
<dbReference type="STRING" id="1890364.A0A2P6N083"/>
<feature type="domain" description="Exoribonuclease phosphorolytic" evidence="8">
    <location>
        <begin position="690"/>
        <end position="749"/>
    </location>
</feature>
<evidence type="ECO:0000256" key="3">
    <source>
        <dbReference type="ARBA" id="ARBA00022552"/>
    </source>
</evidence>
<dbReference type="AlphaFoldDB" id="A0A2P6N083"/>
<dbReference type="GO" id="GO:0000177">
    <property type="term" value="C:cytoplasmic exosome (RNase complex)"/>
    <property type="evidence" value="ECO:0007669"/>
    <property type="project" value="TreeGrafter"/>
</dbReference>
<dbReference type="Pfam" id="PF01138">
    <property type="entry name" value="RNase_PH"/>
    <property type="match status" value="1"/>
</dbReference>
<keyword evidence="4" id="KW-0271">Exosome</keyword>
<proteinExistence type="inferred from homology"/>
<evidence type="ECO:0000256" key="1">
    <source>
        <dbReference type="ARBA" id="ARBA00004123"/>
    </source>
</evidence>
<gene>
    <name evidence="9" type="ORF">PROFUN_05589</name>
</gene>
<evidence type="ECO:0000256" key="2">
    <source>
        <dbReference type="ARBA" id="ARBA00006678"/>
    </source>
</evidence>
<feature type="chain" id="PRO_5015200368" evidence="6">
    <location>
        <begin position="19"/>
        <end position="773"/>
    </location>
</feature>
<dbReference type="GO" id="GO:0071028">
    <property type="term" value="P:nuclear mRNA surveillance"/>
    <property type="evidence" value="ECO:0007669"/>
    <property type="project" value="TreeGrafter"/>
</dbReference>
<dbReference type="Pfam" id="PF03725">
    <property type="entry name" value="RNase_PH_C"/>
    <property type="match status" value="1"/>
</dbReference>
<evidence type="ECO:0000313" key="9">
    <source>
        <dbReference type="EMBL" id="PRP77344.1"/>
    </source>
</evidence>
<dbReference type="GO" id="GO:0000176">
    <property type="term" value="C:nuclear exosome (RNase complex)"/>
    <property type="evidence" value="ECO:0007669"/>
    <property type="project" value="TreeGrafter"/>
</dbReference>
<dbReference type="InterPro" id="IPR050080">
    <property type="entry name" value="RNase_PH"/>
</dbReference>
<dbReference type="SUPFAM" id="SSF55666">
    <property type="entry name" value="Ribonuclease PH domain 2-like"/>
    <property type="match status" value="1"/>
</dbReference>
<dbReference type="PANTHER" id="PTHR11953">
    <property type="entry name" value="EXOSOME COMPLEX COMPONENT"/>
    <property type="match status" value="1"/>
</dbReference>
<organism evidence="9 10">
    <name type="scientific">Planoprotostelium fungivorum</name>
    <dbReference type="NCBI Taxonomy" id="1890364"/>
    <lineage>
        <taxon>Eukaryota</taxon>
        <taxon>Amoebozoa</taxon>
        <taxon>Evosea</taxon>
        <taxon>Variosea</taxon>
        <taxon>Cavosteliida</taxon>
        <taxon>Cavosteliaceae</taxon>
        <taxon>Planoprotostelium</taxon>
    </lineage>
</organism>
<evidence type="ECO:0000256" key="6">
    <source>
        <dbReference type="SAM" id="SignalP"/>
    </source>
</evidence>
<dbReference type="EMBL" id="MDYQ01000269">
    <property type="protein sequence ID" value="PRP77344.1"/>
    <property type="molecule type" value="Genomic_DNA"/>
</dbReference>
<dbReference type="GO" id="GO:0006364">
    <property type="term" value="P:rRNA processing"/>
    <property type="evidence" value="ECO:0007669"/>
    <property type="project" value="UniProtKB-KW"/>
</dbReference>
<protein>
    <submittedName>
        <fullName evidence="9">Exosome component 5</fullName>
    </submittedName>
</protein>
<dbReference type="GO" id="GO:0016075">
    <property type="term" value="P:rRNA catabolic process"/>
    <property type="evidence" value="ECO:0007669"/>
    <property type="project" value="TreeGrafter"/>
</dbReference>
<dbReference type="InParanoid" id="A0A2P6N083"/>